<dbReference type="AlphaFoldDB" id="A0A4V6T5I0"/>
<accession>A0A4V6T5I0</accession>
<dbReference type="EMBL" id="ML179127">
    <property type="protein sequence ID" value="THU98905.1"/>
    <property type="molecule type" value="Genomic_DNA"/>
</dbReference>
<dbReference type="Proteomes" id="UP000297245">
    <property type="component" value="Unassembled WGS sequence"/>
</dbReference>
<sequence length="126" mass="15078">MASQVSNRRDSRGDMEKLRDIIEQRFKGAAFEQEFETLRQHLLEAFELNETRGTVRTISKSWMEELEYALSVYDREYPVTSELSSYTAELLKGPEYICFSHRSSTQREWGYWIFPWTYRDEEPLSD</sequence>
<gene>
    <name evidence="1" type="ORF">K435DRAFT_856141</name>
</gene>
<reference evidence="1 2" key="1">
    <citation type="journal article" date="2019" name="Nat. Ecol. Evol.">
        <title>Megaphylogeny resolves global patterns of mushroom evolution.</title>
        <authorList>
            <person name="Varga T."/>
            <person name="Krizsan K."/>
            <person name="Foldi C."/>
            <person name="Dima B."/>
            <person name="Sanchez-Garcia M."/>
            <person name="Sanchez-Ramirez S."/>
            <person name="Szollosi G.J."/>
            <person name="Szarkandi J.G."/>
            <person name="Papp V."/>
            <person name="Albert L."/>
            <person name="Andreopoulos W."/>
            <person name="Angelini C."/>
            <person name="Antonin V."/>
            <person name="Barry K.W."/>
            <person name="Bougher N.L."/>
            <person name="Buchanan P."/>
            <person name="Buyck B."/>
            <person name="Bense V."/>
            <person name="Catcheside P."/>
            <person name="Chovatia M."/>
            <person name="Cooper J."/>
            <person name="Damon W."/>
            <person name="Desjardin D."/>
            <person name="Finy P."/>
            <person name="Geml J."/>
            <person name="Haridas S."/>
            <person name="Hughes K."/>
            <person name="Justo A."/>
            <person name="Karasinski D."/>
            <person name="Kautmanova I."/>
            <person name="Kiss B."/>
            <person name="Kocsube S."/>
            <person name="Kotiranta H."/>
            <person name="LaButti K.M."/>
            <person name="Lechner B.E."/>
            <person name="Liimatainen K."/>
            <person name="Lipzen A."/>
            <person name="Lukacs Z."/>
            <person name="Mihaltcheva S."/>
            <person name="Morgado L.N."/>
            <person name="Niskanen T."/>
            <person name="Noordeloos M.E."/>
            <person name="Ohm R.A."/>
            <person name="Ortiz-Santana B."/>
            <person name="Ovrebo C."/>
            <person name="Racz N."/>
            <person name="Riley R."/>
            <person name="Savchenko A."/>
            <person name="Shiryaev A."/>
            <person name="Soop K."/>
            <person name="Spirin V."/>
            <person name="Szebenyi C."/>
            <person name="Tomsovsky M."/>
            <person name="Tulloss R.E."/>
            <person name="Uehling J."/>
            <person name="Grigoriev I.V."/>
            <person name="Vagvolgyi C."/>
            <person name="Papp T."/>
            <person name="Martin F.M."/>
            <person name="Miettinen O."/>
            <person name="Hibbett D.S."/>
            <person name="Nagy L.G."/>
        </authorList>
    </citation>
    <scope>NUCLEOTIDE SEQUENCE [LARGE SCALE GENOMIC DNA]</scope>
    <source>
        <strain evidence="1 2">CBS 962.96</strain>
    </source>
</reference>
<evidence type="ECO:0000313" key="2">
    <source>
        <dbReference type="Proteomes" id="UP000297245"/>
    </source>
</evidence>
<evidence type="ECO:0000313" key="1">
    <source>
        <dbReference type="EMBL" id="THU98905.1"/>
    </source>
</evidence>
<name>A0A4V6T5I0_DENBC</name>
<keyword evidence="2" id="KW-1185">Reference proteome</keyword>
<proteinExistence type="predicted"/>
<protein>
    <submittedName>
        <fullName evidence="1">Uncharacterized protein</fullName>
    </submittedName>
</protein>
<organism evidence="1 2">
    <name type="scientific">Dendrothele bispora (strain CBS 962.96)</name>
    <dbReference type="NCBI Taxonomy" id="1314807"/>
    <lineage>
        <taxon>Eukaryota</taxon>
        <taxon>Fungi</taxon>
        <taxon>Dikarya</taxon>
        <taxon>Basidiomycota</taxon>
        <taxon>Agaricomycotina</taxon>
        <taxon>Agaricomycetes</taxon>
        <taxon>Agaricomycetidae</taxon>
        <taxon>Agaricales</taxon>
        <taxon>Agaricales incertae sedis</taxon>
        <taxon>Dendrothele</taxon>
    </lineage>
</organism>